<evidence type="ECO:0000256" key="1">
    <source>
        <dbReference type="SAM" id="Phobius"/>
    </source>
</evidence>
<protein>
    <recommendedName>
        <fullName evidence="2">Signal transduction histidine kinase internal region domain-containing protein</fullName>
    </recommendedName>
</protein>
<dbReference type="Proteomes" id="UP001348817">
    <property type="component" value="Chromosome"/>
</dbReference>
<dbReference type="PANTHER" id="PTHR34220:SF7">
    <property type="entry name" value="SENSOR HISTIDINE KINASE YPDA"/>
    <property type="match status" value="1"/>
</dbReference>
<dbReference type="EMBL" id="AP025314">
    <property type="protein sequence ID" value="BDD08514.1"/>
    <property type="molecule type" value="Genomic_DNA"/>
</dbReference>
<evidence type="ECO:0000259" key="2">
    <source>
        <dbReference type="Pfam" id="PF06580"/>
    </source>
</evidence>
<feature type="transmembrane region" description="Helical" evidence="1">
    <location>
        <begin position="39"/>
        <end position="59"/>
    </location>
</feature>
<evidence type="ECO:0000313" key="3">
    <source>
        <dbReference type="EMBL" id="BDD08514.1"/>
    </source>
</evidence>
<reference evidence="3 4" key="1">
    <citation type="submission" date="2021-12" db="EMBL/GenBank/DDBJ databases">
        <title>Genome sequencing of bacteria with rrn-lacking chromosome and rrn-plasmid.</title>
        <authorList>
            <person name="Anda M."/>
            <person name="Iwasaki W."/>
        </authorList>
    </citation>
    <scope>NUCLEOTIDE SEQUENCE [LARGE SCALE GENOMIC DNA]</scope>
    <source>
        <strain evidence="3 4">DSM 100852</strain>
    </source>
</reference>
<dbReference type="InterPro" id="IPR050640">
    <property type="entry name" value="Bact_2-comp_sensor_kinase"/>
</dbReference>
<keyword evidence="1" id="KW-1133">Transmembrane helix</keyword>
<dbReference type="GO" id="GO:0000155">
    <property type="term" value="F:phosphorelay sensor kinase activity"/>
    <property type="evidence" value="ECO:0007669"/>
    <property type="project" value="InterPro"/>
</dbReference>
<feature type="transmembrane region" description="Helical" evidence="1">
    <location>
        <begin position="113"/>
        <end position="132"/>
    </location>
</feature>
<proteinExistence type="predicted"/>
<feature type="transmembrane region" description="Helical" evidence="1">
    <location>
        <begin position="71"/>
        <end position="93"/>
    </location>
</feature>
<keyword evidence="1" id="KW-0472">Membrane</keyword>
<organism evidence="3 4">
    <name type="scientific">Fulvitalea axinellae</name>
    <dbReference type="NCBI Taxonomy" id="1182444"/>
    <lineage>
        <taxon>Bacteria</taxon>
        <taxon>Pseudomonadati</taxon>
        <taxon>Bacteroidota</taxon>
        <taxon>Cytophagia</taxon>
        <taxon>Cytophagales</taxon>
        <taxon>Persicobacteraceae</taxon>
        <taxon>Fulvitalea</taxon>
    </lineage>
</organism>
<gene>
    <name evidence="3" type="ORF">FUAX_09460</name>
</gene>
<sequence length="346" mass="40046">MSDSGFWTKFLQRFCVVFLIQLIIKAFDTSFEVSPDITFRGIVFTVFFCVLWMGIWYLAGWVNRRLKSKGLLVKFGVNLLLAFSSGYISNKAYELGDVYLFGNEAMWEGVGELNPELTFGLSIFYMLIYAISETVDRERKIKEEQLRVKELEKRNIQARFLALKQQIEPHFLFNSLSVLSELVYIDQDLASDFIVKLSKILRYVIERNEESLAPMRGEMDITLDYFFLLKARFKDALILNNNITGEDLEDAYLPPVSIQMLVENAVKHNKLTDKKPIVIEIRRENNDIIVSNNINKRKIQGGSIKKGLRNLTKRYRMMSDRAPVIEDDGANFTVYLPVLSKKKSLP</sequence>
<dbReference type="AlphaFoldDB" id="A0AAU9CQ54"/>
<keyword evidence="1" id="KW-0812">Transmembrane</keyword>
<dbReference type="Pfam" id="PF06580">
    <property type="entry name" value="His_kinase"/>
    <property type="match status" value="1"/>
</dbReference>
<evidence type="ECO:0000313" key="4">
    <source>
        <dbReference type="Proteomes" id="UP001348817"/>
    </source>
</evidence>
<dbReference type="RefSeq" id="WP_338393770.1">
    <property type="nucleotide sequence ID" value="NZ_AP025314.1"/>
</dbReference>
<name>A0AAU9CQ54_9BACT</name>
<feature type="domain" description="Signal transduction histidine kinase internal region" evidence="2">
    <location>
        <begin position="159"/>
        <end position="237"/>
    </location>
</feature>
<dbReference type="InterPro" id="IPR010559">
    <property type="entry name" value="Sig_transdc_His_kin_internal"/>
</dbReference>
<dbReference type="PANTHER" id="PTHR34220">
    <property type="entry name" value="SENSOR HISTIDINE KINASE YPDA"/>
    <property type="match status" value="1"/>
</dbReference>
<accession>A0AAU9CQ54</accession>
<keyword evidence="4" id="KW-1185">Reference proteome</keyword>
<dbReference type="GO" id="GO:0016020">
    <property type="term" value="C:membrane"/>
    <property type="evidence" value="ECO:0007669"/>
    <property type="project" value="InterPro"/>
</dbReference>
<dbReference type="KEGG" id="fax:FUAX_09460"/>